<dbReference type="UniPathway" id="UPA00077">
    <property type="reaction ID" value="UER00158"/>
</dbReference>
<comment type="function">
    <text evidence="7 8">Key enzyme in folate metabolism. Catalyzes an essential reaction for de novo glycine and purine synthesis, and for DNA precursor synthesis.</text>
</comment>
<reference evidence="10" key="2">
    <citation type="submission" date="2017-04" db="EMBL/GenBank/DDBJ databases">
        <title>Complete Genome Sequences of Twelve Strains of a Stable Defined Moderately Diverse Mouse Microbiota 2 (sDMDMm2).</title>
        <authorList>
            <person name="Uchimura Y."/>
            <person name="Wyss M."/>
            <person name="Brugiroux S."/>
            <person name="Limenitakis J.P."/>
            <person name="Stecher B."/>
            <person name="McCoy K.D."/>
            <person name="Macpherson A.J."/>
        </authorList>
    </citation>
    <scope>NUCLEOTIDE SEQUENCE</scope>
    <source>
        <strain evidence="10">YL27</strain>
    </source>
</reference>
<gene>
    <name evidence="10" type="ORF">A4V02_11915</name>
    <name evidence="11" type="ORF">E5333_14315</name>
</gene>
<dbReference type="PIRSF" id="PIRSF000194">
    <property type="entry name" value="DHFR"/>
    <property type="match status" value="1"/>
</dbReference>
<evidence type="ECO:0000256" key="2">
    <source>
        <dbReference type="ARBA" id="ARBA00009539"/>
    </source>
</evidence>
<sequence length="185" mass="20208">MMNDIVKIPVTLVAAVTRDGGLGRSGRLLYHISADMKHFKALTMGHPLIMGRKTYESFPSGPLPGRLNIVLTRGDMQLPEGAVVAHTPEEALSIAASYIADKSESYADDRVLSAMVIGGGEIYRAFMPVADALEITEIDTLSPSDTDTWFPEIISAEWNVVSEGAIQSDSRSGAQYRFITYSRRK</sequence>
<keyword evidence="5 8" id="KW-0521">NADP</keyword>
<evidence type="ECO:0000256" key="7">
    <source>
        <dbReference type="ARBA" id="ARBA00025067"/>
    </source>
</evidence>
<dbReference type="Gene3D" id="3.40.430.10">
    <property type="entry name" value="Dihydrofolate Reductase, subunit A"/>
    <property type="match status" value="1"/>
</dbReference>
<dbReference type="KEGG" id="pary:A4V02_11915"/>
<dbReference type="InterPro" id="IPR001796">
    <property type="entry name" value="DHFR_dom"/>
</dbReference>
<comment type="pathway">
    <text evidence="1 8">Cofactor biosynthesis; tetrahydrofolate biosynthesis; 5,6,7,8-tetrahydrofolate from 7,8-dihydrofolate: step 1/1.</text>
</comment>
<dbReference type="PANTHER" id="PTHR48069">
    <property type="entry name" value="DIHYDROFOLATE REDUCTASE"/>
    <property type="match status" value="1"/>
</dbReference>
<evidence type="ECO:0000259" key="9">
    <source>
        <dbReference type="PROSITE" id="PS51330"/>
    </source>
</evidence>
<evidence type="ECO:0000256" key="8">
    <source>
        <dbReference type="PIRNR" id="PIRNR000194"/>
    </source>
</evidence>
<dbReference type="OrthoDB" id="9804315at2"/>
<dbReference type="STRING" id="1796646.A4V02_11915"/>
<dbReference type="PRINTS" id="PR00070">
    <property type="entry name" value="DHFR"/>
</dbReference>
<dbReference type="Proteomes" id="UP000306630">
    <property type="component" value="Unassembled WGS sequence"/>
</dbReference>
<evidence type="ECO:0000256" key="3">
    <source>
        <dbReference type="ARBA" id="ARBA00012856"/>
    </source>
</evidence>
<dbReference type="InterPro" id="IPR024072">
    <property type="entry name" value="DHFR-like_dom_sf"/>
</dbReference>
<dbReference type="GO" id="GO:0006730">
    <property type="term" value="P:one-carbon metabolic process"/>
    <property type="evidence" value="ECO:0007669"/>
    <property type="project" value="UniProtKB-KW"/>
</dbReference>
<feature type="domain" description="DHFR" evidence="9">
    <location>
        <begin position="9"/>
        <end position="183"/>
    </location>
</feature>
<organism evidence="10 12">
    <name type="scientific">Muribaculum intestinale</name>
    <dbReference type="NCBI Taxonomy" id="1796646"/>
    <lineage>
        <taxon>Bacteria</taxon>
        <taxon>Pseudomonadati</taxon>
        <taxon>Bacteroidota</taxon>
        <taxon>Bacteroidia</taxon>
        <taxon>Bacteroidales</taxon>
        <taxon>Muribaculaceae</taxon>
        <taxon>Muribaculum</taxon>
    </lineage>
</organism>
<evidence type="ECO:0000256" key="1">
    <source>
        <dbReference type="ARBA" id="ARBA00004903"/>
    </source>
</evidence>
<accession>A0A1B1SBZ2</accession>
<dbReference type="GO" id="GO:0004146">
    <property type="term" value="F:dihydrofolate reductase activity"/>
    <property type="evidence" value="ECO:0007669"/>
    <property type="project" value="UniProtKB-EC"/>
</dbReference>
<dbReference type="Pfam" id="PF00186">
    <property type="entry name" value="DHFR_1"/>
    <property type="match status" value="1"/>
</dbReference>
<proteinExistence type="inferred from homology"/>
<evidence type="ECO:0000313" key="11">
    <source>
        <dbReference type="EMBL" id="TGY69073.1"/>
    </source>
</evidence>
<dbReference type="Proteomes" id="UP000186351">
    <property type="component" value="Chromosome"/>
</dbReference>
<evidence type="ECO:0000313" key="10">
    <source>
        <dbReference type="EMBL" id="ANU64353.1"/>
    </source>
</evidence>
<dbReference type="InterPro" id="IPR012259">
    <property type="entry name" value="DHFR"/>
</dbReference>
<evidence type="ECO:0000256" key="5">
    <source>
        <dbReference type="ARBA" id="ARBA00022857"/>
    </source>
</evidence>
<dbReference type="PANTHER" id="PTHR48069:SF3">
    <property type="entry name" value="DIHYDROFOLATE REDUCTASE"/>
    <property type="match status" value="1"/>
</dbReference>
<name>A0A1B1SBZ2_9BACT</name>
<evidence type="ECO:0000313" key="12">
    <source>
        <dbReference type="Proteomes" id="UP000186351"/>
    </source>
</evidence>
<dbReference type="CDD" id="cd00209">
    <property type="entry name" value="DHFR"/>
    <property type="match status" value="1"/>
</dbReference>
<reference evidence="12" key="1">
    <citation type="submission" date="2016-04" db="EMBL/GenBank/DDBJ databases">
        <title>Complete Genome Sequences of Twelve Strains of a Stable Defined Moderately Diverse Mouse Microbiota 2 (sDMDMm2).</title>
        <authorList>
            <person name="Uchimura Y."/>
            <person name="Wyss M."/>
            <person name="Brugiroux S."/>
            <person name="Limenitakis J.P."/>
            <person name="Stecher B."/>
            <person name="McCoy K.D."/>
            <person name="Macpherson A.J."/>
        </authorList>
    </citation>
    <scope>NUCLEOTIDE SEQUENCE [LARGE SCALE GENOMIC DNA]</scope>
    <source>
        <strain evidence="12">YL27</strain>
    </source>
</reference>
<dbReference type="EMBL" id="SRYD01000080">
    <property type="protein sequence ID" value="TGY69073.1"/>
    <property type="molecule type" value="Genomic_DNA"/>
</dbReference>
<dbReference type="GO" id="GO:0050661">
    <property type="term" value="F:NADP binding"/>
    <property type="evidence" value="ECO:0007669"/>
    <property type="project" value="InterPro"/>
</dbReference>
<dbReference type="AlphaFoldDB" id="A0A1B1SBZ2"/>
<dbReference type="SUPFAM" id="SSF53597">
    <property type="entry name" value="Dihydrofolate reductase-like"/>
    <property type="match status" value="1"/>
</dbReference>
<reference evidence="11 13" key="3">
    <citation type="submission" date="2019-04" db="EMBL/GenBank/DDBJ databases">
        <title>Microbes associate with the intestines of laboratory mice.</title>
        <authorList>
            <person name="Navarre W."/>
            <person name="Wong E."/>
            <person name="Huang K."/>
            <person name="Tropini C."/>
            <person name="Ng K."/>
            <person name="Yu B."/>
        </authorList>
    </citation>
    <scope>NUCLEOTIDE SEQUENCE [LARGE SCALE GENOMIC DNA]</scope>
    <source>
        <strain evidence="11 13">NM06_A21</strain>
    </source>
</reference>
<evidence type="ECO:0000313" key="13">
    <source>
        <dbReference type="Proteomes" id="UP000306630"/>
    </source>
</evidence>
<comment type="catalytic activity">
    <reaction evidence="8">
        <text>(6S)-5,6,7,8-tetrahydrofolate + NADP(+) = 7,8-dihydrofolate + NADPH + H(+)</text>
        <dbReference type="Rhea" id="RHEA:15009"/>
        <dbReference type="ChEBI" id="CHEBI:15378"/>
        <dbReference type="ChEBI" id="CHEBI:57451"/>
        <dbReference type="ChEBI" id="CHEBI:57453"/>
        <dbReference type="ChEBI" id="CHEBI:57783"/>
        <dbReference type="ChEBI" id="CHEBI:58349"/>
        <dbReference type="EC" id="1.5.1.3"/>
    </reaction>
</comment>
<comment type="similarity">
    <text evidence="2 8">Belongs to the dihydrofolate reductase family.</text>
</comment>
<dbReference type="GO" id="GO:0046654">
    <property type="term" value="P:tetrahydrofolate biosynthetic process"/>
    <property type="evidence" value="ECO:0007669"/>
    <property type="project" value="UniProtKB-UniPathway"/>
</dbReference>
<dbReference type="PROSITE" id="PS51330">
    <property type="entry name" value="DHFR_2"/>
    <property type="match status" value="1"/>
</dbReference>
<accession>A0A1Z2XGI7</accession>
<dbReference type="GO" id="GO:0046452">
    <property type="term" value="P:dihydrofolate metabolic process"/>
    <property type="evidence" value="ECO:0007669"/>
    <property type="project" value="TreeGrafter"/>
</dbReference>
<keyword evidence="4 8" id="KW-0554">One-carbon metabolism</keyword>
<evidence type="ECO:0000256" key="4">
    <source>
        <dbReference type="ARBA" id="ARBA00022563"/>
    </source>
</evidence>
<dbReference type="EMBL" id="CP015402">
    <property type="protein sequence ID" value="ANU64353.1"/>
    <property type="molecule type" value="Genomic_DNA"/>
</dbReference>
<keyword evidence="6 8" id="KW-0560">Oxidoreductase</keyword>
<dbReference type="GeneID" id="65537578"/>
<dbReference type="RefSeq" id="WP_068961635.1">
    <property type="nucleotide sequence ID" value="NZ_CAJTAP010000004.1"/>
</dbReference>
<evidence type="ECO:0000256" key="6">
    <source>
        <dbReference type="ARBA" id="ARBA00023002"/>
    </source>
</evidence>
<dbReference type="GO" id="GO:0046655">
    <property type="term" value="P:folic acid metabolic process"/>
    <property type="evidence" value="ECO:0007669"/>
    <property type="project" value="TreeGrafter"/>
</dbReference>
<protein>
    <recommendedName>
        <fullName evidence="3 8">Dihydrofolate reductase</fullName>
        <ecNumber evidence="3 8">1.5.1.3</ecNumber>
    </recommendedName>
</protein>
<dbReference type="EC" id="1.5.1.3" evidence="3 8"/>
<keyword evidence="12" id="KW-1185">Reference proteome</keyword>